<dbReference type="SUPFAM" id="SSF52096">
    <property type="entry name" value="ClpP/crotonase"/>
    <property type="match status" value="1"/>
</dbReference>
<dbReference type="InterPro" id="IPR051053">
    <property type="entry name" value="ECH/Chromodomain_protein"/>
</dbReference>
<protein>
    <submittedName>
        <fullName evidence="4">1,4-dihydroxy-2-naphthoyl-CoA synthase</fullName>
        <ecNumber evidence="4">4.1.3.36</ecNumber>
    </submittedName>
</protein>
<dbReference type="PANTHER" id="PTHR43684">
    <property type="match status" value="1"/>
</dbReference>
<name>A0ABN7YA90_9BURK</name>
<dbReference type="Proteomes" id="UP000727654">
    <property type="component" value="Unassembled WGS sequence"/>
</dbReference>
<organism evidence="4 5">
    <name type="scientific">Cupriavidus laharis</name>
    <dbReference type="NCBI Taxonomy" id="151654"/>
    <lineage>
        <taxon>Bacteria</taxon>
        <taxon>Pseudomonadati</taxon>
        <taxon>Pseudomonadota</taxon>
        <taxon>Betaproteobacteria</taxon>
        <taxon>Burkholderiales</taxon>
        <taxon>Burkholderiaceae</taxon>
        <taxon>Cupriavidus</taxon>
    </lineage>
</organism>
<evidence type="ECO:0000313" key="4">
    <source>
        <dbReference type="EMBL" id="CAG9169102.1"/>
    </source>
</evidence>
<dbReference type="InterPro" id="IPR001753">
    <property type="entry name" value="Enoyl-CoA_hydra/iso"/>
</dbReference>
<evidence type="ECO:0000256" key="3">
    <source>
        <dbReference type="ARBA" id="ARBA00023235"/>
    </source>
</evidence>
<dbReference type="Gene3D" id="3.90.226.10">
    <property type="entry name" value="2-enoyl-CoA Hydratase, Chain A, domain 1"/>
    <property type="match status" value="1"/>
</dbReference>
<comment type="subcellular location">
    <subcellularLocation>
        <location evidence="1">Peroxisome</location>
    </subcellularLocation>
</comment>
<keyword evidence="5" id="KW-1185">Reference proteome</keyword>
<comment type="caution">
    <text evidence="4">The sequence shown here is derived from an EMBL/GenBank/DDBJ whole genome shotgun (WGS) entry which is preliminary data.</text>
</comment>
<dbReference type="InterPro" id="IPR029045">
    <property type="entry name" value="ClpP/crotonase-like_dom_sf"/>
</dbReference>
<dbReference type="EC" id="4.1.3.36" evidence="4"/>
<proteinExistence type="predicted"/>
<keyword evidence="2" id="KW-0576">Peroxisome</keyword>
<dbReference type="GO" id="GO:0008935">
    <property type="term" value="F:1,4-dihydroxy-2-naphthoyl-CoA synthase activity"/>
    <property type="evidence" value="ECO:0007669"/>
    <property type="project" value="UniProtKB-EC"/>
</dbReference>
<sequence>MRHIDYSVSDGVATIRFNRPEKKNALTLAMFLDFKSSMAQANADEKVRAVIVTGAGNAFTAGNDITIFRDRTGRENGGPAEQFMRSIAETEKPLIAAVNGVAAGVGVTMLLHCDLVYVADDASFLLPFINLGMCSEFASSITLPATMGLQRASEILFLGEKFNAQRAMEFGFVNAIHPAGDVYAAALAAARRIAGQSVEGVRATRAFLRREARPHLVSRLLEERNTITDLINLPEAQAAFAAFLSRSGRNGGTAAA</sequence>
<keyword evidence="4" id="KW-0456">Lyase</keyword>
<evidence type="ECO:0000256" key="2">
    <source>
        <dbReference type="ARBA" id="ARBA00023140"/>
    </source>
</evidence>
<dbReference type="PANTHER" id="PTHR43684:SF1">
    <property type="entry name" value="ENOYL-COA DELTA ISOMERASE 2"/>
    <property type="match status" value="1"/>
</dbReference>
<dbReference type="Pfam" id="PF00378">
    <property type="entry name" value="ECH_1"/>
    <property type="match status" value="1"/>
</dbReference>
<evidence type="ECO:0000313" key="5">
    <source>
        <dbReference type="Proteomes" id="UP000727654"/>
    </source>
</evidence>
<dbReference type="RefSeq" id="WP_224079034.1">
    <property type="nucleotide sequence ID" value="NZ_CAJZAI010000002.1"/>
</dbReference>
<dbReference type="EMBL" id="CAJZAI010000002">
    <property type="protein sequence ID" value="CAG9169102.1"/>
    <property type="molecule type" value="Genomic_DNA"/>
</dbReference>
<gene>
    <name evidence="4" type="primary">menB_1</name>
    <name evidence="4" type="ORF">LMG23992_01394</name>
</gene>
<reference evidence="4 5" key="1">
    <citation type="submission" date="2021-08" db="EMBL/GenBank/DDBJ databases">
        <authorList>
            <person name="Peeters C."/>
        </authorList>
    </citation>
    <scope>NUCLEOTIDE SEQUENCE [LARGE SCALE GENOMIC DNA]</scope>
    <source>
        <strain evidence="4 5">LMG 23992</strain>
    </source>
</reference>
<accession>A0ABN7YA90</accession>
<dbReference type="CDD" id="cd06558">
    <property type="entry name" value="crotonase-like"/>
    <property type="match status" value="1"/>
</dbReference>
<keyword evidence="3" id="KW-0413">Isomerase</keyword>
<evidence type="ECO:0000256" key="1">
    <source>
        <dbReference type="ARBA" id="ARBA00004275"/>
    </source>
</evidence>